<dbReference type="STRING" id="39492.ERS852540_01463"/>
<dbReference type="EMBL" id="CZBY01000011">
    <property type="protein sequence ID" value="CUQ87278.1"/>
    <property type="molecule type" value="Genomic_DNA"/>
</dbReference>
<dbReference type="PANTHER" id="PTHR42935">
    <property type="entry name" value="SLR0930 PROTEIN"/>
    <property type="match status" value="1"/>
</dbReference>
<dbReference type="PANTHER" id="PTHR42935:SF1">
    <property type="entry name" value="SLR0930 PROTEIN"/>
    <property type="match status" value="1"/>
</dbReference>
<dbReference type="SUPFAM" id="SSF52540">
    <property type="entry name" value="P-loop containing nucleoside triphosphate hydrolases"/>
    <property type="match status" value="1"/>
</dbReference>
<accession>A0A174ZSA1</accession>
<dbReference type="InterPro" id="IPR027417">
    <property type="entry name" value="P-loop_NTPase"/>
</dbReference>
<reference evidence="1 2" key="1">
    <citation type="submission" date="2015-09" db="EMBL/GenBank/DDBJ databases">
        <authorList>
            <consortium name="Pathogen Informatics"/>
        </authorList>
    </citation>
    <scope>NUCLEOTIDE SEQUENCE [LARGE SCALE GENOMIC DNA]</scope>
    <source>
        <strain evidence="1 2">2789STDY5834928</strain>
    </source>
</reference>
<proteinExistence type="predicted"/>
<name>A0A174ZSA1_9FIRM</name>
<dbReference type="InterPro" id="IPR008533">
    <property type="entry name" value="DUF815"/>
</dbReference>
<dbReference type="Proteomes" id="UP000095662">
    <property type="component" value="Unassembled WGS sequence"/>
</dbReference>
<gene>
    <name evidence="1" type="ORF">ERS852540_01463</name>
</gene>
<evidence type="ECO:0000313" key="2">
    <source>
        <dbReference type="Proteomes" id="UP000095662"/>
    </source>
</evidence>
<sequence length="397" mass="45021">MKETAHKLKSLTAFDISGDYLIGQFERLASDDEETAIDAYTNIARYLLTNDITLADYLRELLTYADSKLIESNIRKEDTNKQYAVEYDVSVIKELAKMSAHKLKDYLFQKFNENFIFSLPEYVTGGFDCNAEYFIRHISENGSGIYAKYKAFVYDNGLLHPIEKPDAIRLSDLKKYESQRKQIVDNTRAFIAGHPADNALLYGDRGTGKSSTVKALLNEYANLRIVQVDKKDVACLPTLYKTLSESPLKFIIFIDDLSFGENDEGFGILKKVLEGSVCGRPSNILIYATTNRRHLIKETESSRMGDNVHSADEIDESMSLSDRFGLFVTFLAPNKETYLEIVRSLILDRGIIIDADKLDRCAERFALKRNGRSPRIARQFADSLQSKLALGIDPEKM</sequence>
<dbReference type="Gene3D" id="3.40.50.300">
    <property type="entry name" value="P-loop containing nucleotide triphosphate hydrolases"/>
    <property type="match status" value="1"/>
</dbReference>
<dbReference type="OrthoDB" id="9812140at2"/>
<dbReference type="AlphaFoldDB" id="A0A174ZSA1"/>
<protein>
    <submittedName>
        <fullName evidence="1">Predicted ATPase (AAA+ superfamily)</fullName>
    </submittedName>
</protein>
<organism evidence="1 2">
    <name type="scientific">[Eubacterium] siraeum</name>
    <dbReference type="NCBI Taxonomy" id="39492"/>
    <lineage>
        <taxon>Bacteria</taxon>
        <taxon>Bacillati</taxon>
        <taxon>Bacillota</taxon>
        <taxon>Clostridia</taxon>
        <taxon>Eubacteriales</taxon>
        <taxon>Oscillospiraceae</taxon>
        <taxon>Oscillospiraceae incertae sedis</taxon>
    </lineage>
</organism>
<dbReference type="Pfam" id="PF05673">
    <property type="entry name" value="DUF815"/>
    <property type="match status" value="1"/>
</dbReference>
<evidence type="ECO:0000313" key="1">
    <source>
        <dbReference type="EMBL" id="CUQ87278.1"/>
    </source>
</evidence>